<feature type="region of interest" description="Disordered" evidence="1">
    <location>
        <begin position="96"/>
        <end position="119"/>
    </location>
</feature>
<evidence type="ECO:0000313" key="2">
    <source>
        <dbReference type="EMBL" id="KAJ7711354.1"/>
    </source>
</evidence>
<comment type="caution">
    <text evidence="2">The sequence shown here is derived from an EMBL/GenBank/DDBJ whole genome shotgun (WGS) entry which is preliminary data.</text>
</comment>
<organism evidence="2 3">
    <name type="scientific">Mycena metata</name>
    <dbReference type="NCBI Taxonomy" id="1033252"/>
    <lineage>
        <taxon>Eukaryota</taxon>
        <taxon>Fungi</taxon>
        <taxon>Dikarya</taxon>
        <taxon>Basidiomycota</taxon>
        <taxon>Agaricomycotina</taxon>
        <taxon>Agaricomycetes</taxon>
        <taxon>Agaricomycetidae</taxon>
        <taxon>Agaricales</taxon>
        <taxon>Marasmiineae</taxon>
        <taxon>Mycenaceae</taxon>
        <taxon>Mycena</taxon>
    </lineage>
</organism>
<reference evidence="2" key="1">
    <citation type="submission" date="2023-03" db="EMBL/GenBank/DDBJ databases">
        <title>Massive genome expansion in bonnet fungi (Mycena s.s.) driven by repeated elements and novel gene families across ecological guilds.</title>
        <authorList>
            <consortium name="Lawrence Berkeley National Laboratory"/>
            <person name="Harder C.B."/>
            <person name="Miyauchi S."/>
            <person name="Viragh M."/>
            <person name="Kuo A."/>
            <person name="Thoen E."/>
            <person name="Andreopoulos B."/>
            <person name="Lu D."/>
            <person name="Skrede I."/>
            <person name="Drula E."/>
            <person name="Henrissat B."/>
            <person name="Morin E."/>
            <person name="Kohler A."/>
            <person name="Barry K."/>
            <person name="LaButti K."/>
            <person name="Morin E."/>
            <person name="Salamov A."/>
            <person name="Lipzen A."/>
            <person name="Mereny Z."/>
            <person name="Hegedus B."/>
            <person name="Baldrian P."/>
            <person name="Stursova M."/>
            <person name="Weitz H."/>
            <person name="Taylor A."/>
            <person name="Grigoriev I.V."/>
            <person name="Nagy L.G."/>
            <person name="Martin F."/>
            <person name="Kauserud H."/>
        </authorList>
    </citation>
    <scope>NUCLEOTIDE SEQUENCE</scope>
    <source>
        <strain evidence="2">CBHHK182m</strain>
    </source>
</reference>
<protein>
    <submittedName>
        <fullName evidence="2">Uncharacterized protein</fullName>
    </submittedName>
</protein>
<proteinExistence type="predicted"/>
<dbReference type="Proteomes" id="UP001215598">
    <property type="component" value="Unassembled WGS sequence"/>
</dbReference>
<sequence>MTPSSGVSRKYTTHRARGTEGVIQCILSRMAVKWASGTIGMWALSEKIALNTRAIFRTVVKKMVEGYPSNGYRGHRTLVGCINEWQLHCALGAHPHPVDPKLSPSPTPTQTPNGKNGRQVHPQLQADLKRHCMPILPSGSTYSDSASTLSTVSTSSTSTTTWTEVPTDAAYFALWRGRLVYEDWESVMVAFVSAEAQGLKPSVFFGADYQEAKSFAHGTYWIED</sequence>
<keyword evidence="3" id="KW-1185">Reference proteome</keyword>
<evidence type="ECO:0000256" key="1">
    <source>
        <dbReference type="SAM" id="MobiDB-lite"/>
    </source>
</evidence>
<name>A0AAD7H3W9_9AGAR</name>
<accession>A0AAD7H3W9</accession>
<dbReference type="AlphaFoldDB" id="A0AAD7H3W9"/>
<evidence type="ECO:0000313" key="3">
    <source>
        <dbReference type="Proteomes" id="UP001215598"/>
    </source>
</evidence>
<dbReference type="EMBL" id="JARKIB010000398">
    <property type="protein sequence ID" value="KAJ7711354.1"/>
    <property type="molecule type" value="Genomic_DNA"/>
</dbReference>
<gene>
    <name evidence="2" type="ORF">B0H16DRAFT_1817009</name>
</gene>